<evidence type="ECO:0000256" key="5">
    <source>
        <dbReference type="ARBA" id="ARBA00022927"/>
    </source>
</evidence>
<dbReference type="PROSITE" id="PS51312">
    <property type="entry name" value="SB"/>
    <property type="match status" value="1"/>
</dbReference>
<feature type="coiled-coil region" evidence="8">
    <location>
        <begin position="251"/>
        <end position="323"/>
    </location>
</feature>
<name>A0A8B7P8U2_HYAAZ</name>
<dbReference type="GO" id="GO:0015031">
    <property type="term" value="P:protein transport"/>
    <property type="evidence" value="ECO:0007669"/>
    <property type="project" value="UniProtKB-UniRule"/>
</dbReference>
<dbReference type="InterPro" id="IPR017916">
    <property type="entry name" value="SB_dom"/>
</dbReference>
<keyword evidence="6 8" id="KW-0175">Coiled coil</keyword>
<keyword evidence="4" id="KW-0967">Endosome</keyword>
<dbReference type="OrthoDB" id="306304at2759"/>
<dbReference type="AlphaFoldDB" id="A0A8B7P8U2"/>
<evidence type="ECO:0000256" key="3">
    <source>
        <dbReference type="ARBA" id="ARBA00022448"/>
    </source>
</evidence>
<comment type="similarity">
    <text evidence="2">Belongs to the ubiquitin-conjugating enzyme family. UEV subfamily.</text>
</comment>
<dbReference type="GO" id="GO:0000813">
    <property type="term" value="C:ESCRT I complex"/>
    <property type="evidence" value="ECO:0007669"/>
    <property type="project" value="TreeGrafter"/>
</dbReference>
<dbReference type="SUPFAM" id="SSF140111">
    <property type="entry name" value="Endosomal sorting complex assembly domain"/>
    <property type="match status" value="1"/>
</dbReference>
<keyword evidence="11" id="KW-1185">Reference proteome</keyword>
<gene>
    <name evidence="12" type="primary">LOC108678354</name>
</gene>
<dbReference type="PANTHER" id="PTHR23306">
    <property type="entry name" value="TUMOR SUSCEPTIBILITY GENE 101 PROTEIN-RELATED"/>
    <property type="match status" value="1"/>
</dbReference>
<dbReference type="OMA" id="YMNFPQP"/>
<evidence type="ECO:0000256" key="8">
    <source>
        <dbReference type="SAM" id="Coils"/>
    </source>
</evidence>
<keyword evidence="5 7" id="KW-0653">Protein transport</keyword>
<evidence type="ECO:0000256" key="4">
    <source>
        <dbReference type="ARBA" id="ARBA00022753"/>
    </source>
</evidence>
<dbReference type="Gene3D" id="6.10.250.370">
    <property type="match status" value="1"/>
</dbReference>
<comment type="subcellular location">
    <subcellularLocation>
        <location evidence="1">Endosome</location>
    </subcellularLocation>
</comment>
<dbReference type="PANTHER" id="PTHR23306:SF3">
    <property type="entry name" value="TUMOR SUPPRESSOR PROTEIN 101"/>
    <property type="match status" value="1"/>
</dbReference>
<accession>A0A8B7P8U2</accession>
<sequence length="400" mass="44344">MSGSTEQRVAQALANRYQHVAKTKTDCMNLLNQYRGLAAKLDRFVFSSGTSRYLLCLEGTIPVVYKGSTYNIPICLWILDTHPYSAPMAFVKPTADMLIKASRHVDQNGKIYLPYLHEWNPDVSDLIGLVQVMIMTFSEMPPVYAKPKGAPPTPAQPAMPYPTTPYPTQPSYPAYHGGAGYPPSNTGYPAPAYPPYPPPGNLPYPTPYPTPAENTLAGGSASMAAAAGNTGTITEEHIRLSLVSAVEDRVRDKLREKHGDAQAEVAVLKQQKADLERGRAKLNNMISKLQAEQNEVNKSIRVLREREAELRGLVEQSESTQKELDIDEAVTTTAPLYRQLVAAYADEQATQDAIYYLGEALRRSVLDLDTYMRHVRALSRRQYQLRATMSLCRQKANLAP</sequence>
<dbReference type="InterPro" id="IPR037202">
    <property type="entry name" value="ESCRT_assembly_dom"/>
</dbReference>
<evidence type="ECO:0000256" key="1">
    <source>
        <dbReference type="ARBA" id="ARBA00004177"/>
    </source>
</evidence>
<dbReference type="Gene3D" id="6.10.140.820">
    <property type="match status" value="1"/>
</dbReference>
<evidence type="ECO:0000259" key="10">
    <source>
        <dbReference type="PROSITE" id="PS51322"/>
    </source>
</evidence>
<proteinExistence type="inferred from homology"/>
<dbReference type="Gene3D" id="3.10.110.10">
    <property type="entry name" value="Ubiquitin Conjugating Enzyme"/>
    <property type="match status" value="1"/>
</dbReference>
<evidence type="ECO:0000313" key="11">
    <source>
        <dbReference type="Proteomes" id="UP000694843"/>
    </source>
</evidence>
<evidence type="ECO:0000313" key="12">
    <source>
        <dbReference type="RefSeq" id="XP_018022227.1"/>
    </source>
</evidence>
<protein>
    <submittedName>
        <fullName evidence="12">Tumor susceptibility gene 101 protein isoform X2</fullName>
    </submittedName>
</protein>
<dbReference type="InterPro" id="IPR052070">
    <property type="entry name" value="ESCRT-I_UEV_domain"/>
</dbReference>
<evidence type="ECO:0000259" key="9">
    <source>
        <dbReference type="PROSITE" id="PS51312"/>
    </source>
</evidence>
<dbReference type="CDD" id="cd11685">
    <property type="entry name" value="UEV_TSG101-like"/>
    <property type="match status" value="1"/>
</dbReference>
<dbReference type="PROSITE" id="PS51322">
    <property type="entry name" value="UEV"/>
    <property type="match status" value="1"/>
</dbReference>
<organism evidence="11 12">
    <name type="scientific">Hyalella azteca</name>
    <name type="common">Amphipod</name>
    <dbReference type="NCBI Taxonomy" id="294128"/>
    <lineage>
        <taxon>Eukaryota</taxon>
        <taxon>Metazoa</taxon>
        <taxon>Ecdysozoa</taxon>
        <taxon>Arthropoda</taxon>
        <taxon>Crustacea</taxon>
        <taxon>Multicrustacea</taxon>
        <taxon>Malacostraca</taxon>
        <taxon>Eumalacostraca</taxon>
        <taxon>Peracarida</taxon>
        <taxon>Amphipoda</taxon>
        <taxon>Senticaudata</taxon>
        <taxon>Talitrida</taxon>
        <taxon>Talitroidea</taxon>
        <taxon>Hyalellidae</taxon>
        <taxon>Hyalella</taxon>
    </lineage>
</organism>
<dbReference type="SUPFAM" id="SSF54495">
    <property type="entry name" value="UBC-like"/>
    <property type="match status" value="1"/>
</dbReference>
<feature type="domain" description="UEV" evidence="10">
    <location>
        <begin position="4"/>
        <end position="147"/>
    </location>
</feature>
<dbReference type="Pfam" id="PF05743">
    <property type="entry name" value="UEV"/>
    <property type="match status" value="1"/>
</dbReference>
<dbReference type="GeneID" id="108678354"/>
<dbReference type="Pfam" id="PF09454">
    <property type="entry name" value="Vps23_core"/>
    <property type="match status" value="1"/>
</dbReference>
<dbReference type="InterPro" id="IPR016135">
    <property type="entry name" value="UBQ-conjugating_enzyme/RWD"/>
</dbReference>
<evidence type="ECO:0000256" key="2">
    <source>
        <dbReference type="ARBA" id="ARBA00009594"/>
    </source>
</evidence>
<dbReference type="InterPro" id="IPR008883">
    <property type="entry name" value="UEV_N"/>
</dbReference>
<evidence type="ECO:0000256" key="7">
    <source>
        <dbReference type="PROSITE-ProRule" id="PRU00644"/>
    </source>
</evidence>
<dbReference type="GO" id="GO:0043130">
    <property type="term" value="F:ubiquitin binding"/>
    <property type="evidence" value="ECO:0007669"/>
    <property type="project" value="TreeGrafter"/>
</dbReference>
<dbReference type="RefSeq" id="XP_018022227.1">
    <property type="nucleotide sequence ID" value="XM_018166738.2"/>
</dbReference>
<keyword evidence="3 7" id="KW-0813">Transport</keyword>
<dbReference type="Proteomes" id="UP000694843">
    <property type="component" value="Unplaced"/>
</dbReference>
<reference evidence="12" key="1">
    <citation type="submission" date="2025-08" db="UniProtKB">
        <authorList>
            <consortium name="RefSeq"/>
        </authorList>
    </citation>
    <scope>IDENTIFICATION</scope>
    <source>
        <tissue evidence="12">Whole organism</tissue>
    </source>
</reference>
<dbReference type="GO" id="GO:0008333">
    <property type="term" value="P:endosome to lysosome transport"/>
    <property type="evidence" value="ECO:0007669"/>
    <property type="project" value="TreeGrafter"/>
</dbReference>
<evidence type="ECO:0000256" key="6">
    <source>
        <dbReference type="ARBA" id="ARBA00023054"/>
    </source>
</evidence>
<feature type="domain" description="SB" evidence="9">
    <location>
        <begin position="334"/>
        <end position="400"/>
    </location>
</feature>